<dbReference type="AlphaFoldDB" id="A0A2N0VIA2"/>
<dbReference type="NCBIfam" id="NF033573">
    <property type="entry name" value="transpos_IS200"/>
    <property type="match status" value="1"/>
</dbReference>
<dbReference type="RefSeq" id="WP_101071163.1">
    <property type="nucleotide sequence ID" value="NZ_PISP01000001.1"/>
</dbReference>
<reference evidence="2 3" key="1">
    <citation type="submission" date="2017-11" db="EMBL/GenBank/DDBJ databases">
        <title>Rhodohalobacter 15182 sp. nov., isolated from a salt lake.</title>
        <authorList>
            <person name="Han S."/>
        </authorList>
    </citation>
    <scope>NUCLEOTIDE SEQUENCE [LARGE SCALE GENOMIC DNA]</scope>
    <source>
        <strain evidence="2 3">15182</strain>
    </source>
</reference>
<organism evidence="2 3">
    <name type="scientific">Rhodohalobacter barkolensis</name>
    <dbReference type="NCBI Taxonomy" id="2053187"/>
    <lineage>
        <taxon>Bacteria</taxon>
        <taxon>Pseudomonadati</taxon>
        <taxon>Balneolota</taxon>
        <taxon>Balneolia</taxon>
        <taxon>Balneolales</taxon>
        <taxon>Balneolaceae</taxon>
        <taxon>Rhodohalobacter</taxon>
    </lineage>
</organism>
<keyword evidence="3" id="KW-1185">Reference proteome</keyword>
<dbReference type="GO" id="GO:0004803">
    <property type="term" value="F:transposase activity"/>
    <property type="evidence" value="ECO:0007669"/>
    <property type="project" value="InterPro"/>
</dbReference>
<dbReference type="GO" id="GO:0006313">
    <property type="term" value="P:DNA transposition"/>
    <property type="evidence" value="ECO:0007669"/>
    <property type="project" value="InterPro"/>
</dbReference>
<evidence type="ECO:0000313" key="2">
    <source>
        <dbReference type="EMBL" id="PKD43920.1"/>
    </source>
</evidence>
<dbReference type="PANTHER" id="PTHR33360:SF2">
    <property type="entry name" value="TRANSPOSASE FOR INSERTION SEQUENCE ELEMENT IS200"/>
    <property type="match status" value="1"/>
</dbReference>
<name>A0A2N0VIA2_9BACT</name>
<evidence type="ECO:0000259" key="1">
    <source>
        <dbReference type="SMART" id="SM01321"/>
    </source>
</evidence>
<gene>
    <name evidence="2" type="ORF">CWD77_00100</name>
</gene>
<dbReference type="PANTHER" id="PTHR33360">
    <property type="entry name" value="TRANSPOSASE FOR INSERTION SEQUENCE ELEMENT IS200"/>
    <property type="match status" value="1"/>
</dbReference>
<accession>A0A2N0VIA2</accession>
<dbReference type="SUPFAM" id="SSF143422">
    <property type="entry name" value="Transposase IS200-like"/>
    <property type="match status" value="1"/>
</dbReference>
<dbReference type="Gene3D" id="3.30.70.1290">
    <property type="entry name" value="Transposase IS200-like"/>
    <property type="match status" value="1"/>
</dbReference>
<dbReference type="Proteomes" id="UP000233398">
    <property type="component" value="Unassembled WGS sequence"/>
</dbReference>
<dbReference type="InterPro" id="IPR002686">
    <property type="entry name" value="Transposase_17"/>
</dbReference>
<comment type="caution">
    <text evidence="2">The sequence shown here is derived from an EMBL/GenBank/DDBJ whole genome shotgun (WGS) entry which is preliminary data.</text>
</comment>
<feature type="domain" description="Transposase IS200-like" evidence="1">
    <location>
        <begin position="5"/>
        <end position="119"/>
    </location>
</feature>
<proteinExistence type="predicted"/>
<dbReference type="InterPro" id="IPR036515">
    <property type="entry name" value="Transposase_17_sf"/>
</dbReference>
<dbReference type="GO" id="GO:0003677">
    <property type="term" value="F:DNA binding"/>
    <property type="evidence" value="ECO:0007669"/>
    <property type="project" value="InterPro"/>
</dbReference>
<evidence type="ECO:0000313" key="3">
    <source>
        <dbReference type="Proteomes" id="UP000233398"/>
    </source>
</evidence>
<dbReference type="Pfam" id="PF01797">
    <property type="entry name" value="Y1_Tnp"/>
    <property type="match status" value="1"/>
</dbReference>
<dbReference type="OrthoDB" id="9797997at2"/>
<dbReference type="EMBL" id="PISP01000001">
    <property type="protein sequence ID" value="PKD43920.1"/>
    <property type="molecule type" value="Genomic_DNA"/>
</dbReference>
<dbReference type="SMART" id="SM01321">
    <property type="entry name" value="Y1_Tnp"/>
    <property type="match status" value="1"/>
</dbReference>
<protein>
    <submittedName>
        <fullName evidence="2">Transposase</fullName>
    </submittedName>
</protein>
<sequence>MANTYHQIYIQTVFPVKYRKAVIDKKWRSKLCGVIGNLINEMGCNTLIVNGCEDHIHCFFALKPNISVSEVMKSVKSKSSKWVNEQALTTNRFEWQKGFGCFSYGHSQIQRVYEYIKNQEEHHKKRSFHEEYVKLLEYFDIDYNAKYLFHEPI</sequence>